<dbReference type="EMBL" id="JAJFBX010000489">
    <property type="protein sequence ID" value="MCC2749050.1"/>
    <property type="molecule type" value="Genomic_DNA"/>
</dbReference>
<evidence type="ECO:0000313" key="3">
    <source>
        <dbReference type="Proteomes" id="UP001197847"/>
    </source>
</evidence>
<evidence type="ECO:0000313" key="2">
    <source>
        <dbReference type="EMBL" id="MCC2749050.1"/>
    </source>
</evidence>
<dbReference type="RefSeq" id="WP_306783832.1">
    <property type="nucleotide sequence ID" value="NZ_JAJFBX010000489.1"/>
</dbReference>
<feature type="non-terminal residue" evidence="2">
    <location>
        <position position="74"/>
    </location>
</feature>
<dbReference type="AlphaFoldDB" id="A0AAW4WXG6"/>
<accession>A0AAW4WXG6</accession>
<gene>
    <name evidence="2" type="ORF">LK487_18945</name>
</gene>
<evidence type="ECO:0000259" key="1">
    <source>
        <dbReference type="Pfam" id="PF08032"/>
    </source>
</evidence>
<dbReference type="Pfam" id="PF08032">
    <property type="entry name" value="SpoU_sub_bind"/>
    <property type="match status" value="1"/>
</dbReference>
<dbReference type="SUPFAM" id="SSF55315">
    <property type="entry name" value="L30e-like"/>
    <property type="match status" value="1"/>
</dbReference>
<dbReference type="InterPro" id="IPR029064">
    <property type="entry name" value="Ribosomal_eL30-like_sf"/>
</dbReference>
<dbReference type="Proteomes" id="UP001197847">
    <property type="component" value="Unassembled WGS sequence"/>
</dbReference>
<feature type="domain" description="RNA 2-O ribose methyltransferase substrate binding" evidence="1">
    <location>
        <begin position="4"/>
        <end position="60"/>
    </location>
</feature>
<proteinExistence type="predicted"/>
<comment type="caution">
    <text evidence="2">The sequence shown here is derived from an EMBL/GenBank/DDBJ whole genome shotgun (WGS) entry which is preliminary data.</text>
</comment>
<name>A0AAW4WXG6_9FIRM</name>
<feature type="non-terminal residue" evidence="2">
    <location>
        <position position="1"/>
    </location>
</feature>
<dbReference type="GO" id="GO:0008168">
    <property type="term" value="F:methyltransferase activity"/>
    <property type="evidence" value="ECO:0007669"/>
    <property type="project" value="InterPro"/>
</dbReference>
<organism evidence="2 3">
    <name type="scientific">Agathobacter rectalis</name>
    <dbReference type="NCBI Taxonomy" id="39491"/>
    <lineage>
        <taxon>Bacteria</taxon>
        <taxon>Bacillati</taxon>
        <taxon>Bacillota</taxon>
        <taxon>Clostridia</taxon>
        <taxon>Lachnospirales</taxon>
        <taxon>Lachnospiraceae</taxon>
        <taxon>Agathobacter</taxon>
    </lineage>
</organism>
<dbReference type="InterPro" id="IPR013123">
    <property type="entry name" value="SpoU_subst-bd"/>
</dbReference>
<protein>
    <submittedName>
        <fullName evidence="2">23S rRNA (Guanosine(2251)-2'-O)-methyltransferase RlmB</fullName>
    </submittedName>
</protein>
<sequence length="74" mass="8539">FQEAPREWLKKVYVSESGSKMHEMPSDGTEYEVVDDRVFQSMCDTKTPQGVLSVIRMPHYTEEEVMDNGKTPLL</sequence>
<dbReference type="Gene3D" id="3.30.1330.30">
    <property type="match status" value="1"/>
</dbReference>
<reference evidence="2" key="1">
    <citation type="submission" date="2021-10" db="EMBL/GenBank/DDBJ databases">
        <title>Collection of gut derived symbiotic bacterial strains cultured from healthy donors.</title>
        <authorList>
            <person name="Lin H."/>
            <person name="Littmann E."/>
            <person name="Claire K."/>
            <person name="Pamer E."/>
        </authorList>
    </citation>
    <scope>NUCLEOTIDE SEQUENCE</scope>
    <source>
        <strain evidence="2">MSK.22.92</strain>
    </source>
</reference>